<reference evidence="3" key="1">
    <citation type="journal article" date="2019" name="Int. J. Syst. Evol. Microbiol.">
        <title>The Global Catalogue of Microorganisms (GCM) 10K type strain sequencing project: providing services to taxonomists for standard genome sequencing and annotation.</title>
        <authorList>
            <consortium name="The Broad Institute Genomics Platform"/>
            <consortium name="The Broad Institute Genome Sequencing Center for Infectious Disease"/>
            <person name="Wu L."/>
            <person name="Ma J."/>
        </authorList>
    </citation>
    <scope>NUCLEOTIDE SEQUENCE [LARGE SCALE GENOMIC DNA]</scope>
    <source>
        <strain evidence="3">CGMCC 4.7304</strain>
    </source>
</reference>
<accession>A0ABV9SSG0</accession>
<proteinExistence type="predicted"/>
<sequence>MTNSDDVWLDLARRLRTRRVELDPRYKNLSEFSRATGVNYKTLQRAEGGRQHTFGRGTLVELDLAYEFPPGTIEAILVGESTPAAGGAAPLSAPPHDSGDPADEQWDGYLAGEPHLREGEVLRWRRVGDARIRYVLTRHNPATRSDEHVLQTLSAERGIGYVVQRFRDDLDAYPEASMLPRANPPKDPRED</sequence>
<evidence type="ECO:0000313" key="3">
    <source>
        <dbReference type="Proteomes" id="UP001595858"/>
    </source>
</evidence>
<evidence type="ECO:0000313" key="2">
    <source>
        <dbReference type="EMBL" id="MFC4869271.1"/>
    </source>
</evidence>
<name>A0ABV9SSG0_9ACTN</name>
<dbReference type="SUPFAM" id="SSF47413">
    <property type="entry name" value="lambda repressor-like DNA-binding domains"/>
    <property type="match status" value="1"/>
</dbReference>
<evidence type="ECO:0000256" key="1">
    <source>
        <dbReference type="SAM" id="MobiDB-lite"/>
    </source>
</evidence>
<dbReference type="InterPro" id="IPR010982">
    <property type="entry name" value="Lambda_DNA-bd_dom_sf"/>
</dbReference>
<keyword evidence="3" id="KW-1185">Reference proteome</keyword>
<dbReference type="EMBL" id="JBHSIY010000028">
    <property type="protein sequence ID" value="MFC4869271.1"/>
    <property type="molecule type" value="Genomic_DNA"/>
</dbReference>
<dbReference type="Proteomes" id="UP001595858">
    <property type="component" value="Unassembled WGS sequence"/>
</dbReference>
<feature type="compositionally biased region" description="Low complexity" evidence="1">
    <location>
        <begin position="85"/>
        <end position="95"/>
    </location>
</feature>
<evidence type="ECO:0008006" key="4">
    <source>
        <dbReference type="Google" id="ProtNLM"/>
    </source>
</evidence>
<feature type="region of interest" description="Disordered" evidence="1">
    <location>
        <begin position="85"/>
        <end position="107"/>
    </location>
</feature>
<gene>
    <name evidence="2" type="ORF">ACFPCZ_21775</name>
</gene>
<protein>
    <recommendedName>
        <fullName evidence="4">HTH cro/C1-type domain-containing protein</fullName>
    </recommendedName>
</protein>
<comment type="caution">
    <text evidence="2">The sequence shown here is derived from an EMBL/GenBank/DDBJ whole genome shotgun (WGS) entry which is preliminary data.</text>
</comment>
<dbReference type="RefSeq" id="WP_344142928.1">
    <property type="nucleotide sequence ID" value="NZ_BAAAQI010000006.1"/>
</dbReference>
<organism evidence="2 3">
    <name type="scientific">Streptomonospora arabica</name>
    <dbReference type="NCBI Taxonomy" id="412417"/>
    <lineage>
        <taxon>Bacteria</taxon>
        <taxon>Bacillati</taxon>
        <taxon>Actinomycetota</taxon>
        <taxon>Actinomycetes</taxon>
        <taxon>Streptosporangiales</taxon>
        <taxon>Nocardiopsidaceae</taxon>
        <taxon>Streptomonospora</taxon>
    </lineage>
</organism>